<accession>A0ACC2IBY0</accession>
<name>A0ACC2IBY0_9PEZI</name>
<proteinExistence type="predicted"/>
<evidence type="ECO:0000313" key="1">
    <source>
        <dbReference type="EMBL" id="KAJ8112659.1"/>
    </source>
</evidence>
<sequence length="619" mass="69631">MPVEMKDAEPRPPTKGARPIRDLTGPFILDRVLFMRGVLLDEIIGVFPLPKNDPFKLLQQVWYLERLYGRPNYDLLHQGLPAESESRDIFDVFVREMGGISAYPSIVWATRFAELPYDMSIVHIISKTANFEPLSIAIKKSLDLISVCVKQQFESEGKKFGRGASREERDEYWKRDGEVEGRLRSLTEFLLVDKWLDFIGICTFDLESLRAQVRYHSVPMMAWKPSRLPGSSTSYEGPVNKCDLPFESAVFQRPVRYSSLLRAVAKDVKCDYELKMRRDVVILLAEAVHEAAAPVVGGQSEVQYTRLKSGTRSSSGGKDGFVHMAKDDDDETIQHIVGDFVMAPLPEDAAVGDYIDTPLVGFFAPAEETRGVRRIDSYLEKSNLKSKVEERQEDRRTSDSPEVMDDSRPVGKSSTAENAIELTRRGKPTETPLPPNGDTNIGDEQVNADVIHATGDGFSRHTTLVCSTPSGSQQAIPRKKTKPRDEPAWWRRTERRKSAKGHFLLQEVIEFLGGRKFFITETRLLGLTGPGEQDICDGDDLLLLEGMAFPLIARLEPSESLGNPKKRRRDMSTTGMRREILGTAIVRNIDPKGGKLDEAELPEDFEPLSGCEPEFFTFK</sequence>
<organism evidence="1 2">
    <name type="scientific">Nemania bipapillata</name>
    <dbReference type="NCBI Taxonomy" id="110536"/>
    <lineage>
        <taxon>Eukaryota</taxon>
        <taxon>Fungi</taxon>
        <taxon>Dikarya</taxon>
        <taxon>Ascomycota</taxon>
        <taxon>Pezizomycotina</taxon>
        <taxon>Sordariomycetes</taxon>
        <taxon>Xylariomycetidae</taxon>
        <taxon>Xylariales</taxon>
        <taxon>Xylariaceae</taxon>
        <taxon>Nemania</taxon>
    </lineage>
</organism>
<keyword evidence="2" id="KW-1185">Reference proteome</keyword>
<protein>
    <submittedName>
        <fullName evidence="1">Uncharacterized protein</fullName>
    </submittedName>
</protein>
<comment type="caution">
    <text evidence="1">The sequence shown here is derived from an EMBL/GenBank/DDBJ whole genome shotgun (WGS) entry which is preliminary data.</text>
</comment>
<dbReference type="EMBL" id="JAPESX010001624">
    <property type="protein sequence ID" value="KAJ8112659.1"/>
    <property type="molecule type" value="Genomic_DNA"/>
</dbReference>
<reference evidence="1" key="1">
    <citation type="submission" date="2022-11" db="EMBL/GenBank/DDBJ databases">
        <title>Genome Sequence of Nemania bipapillata.</title>
        <authorList>
            <person name="Buettner E."/>
        </authorList>
    </citation>
    <scope>NUCLEOTIDE SEQUENCE</scope>
    <source>
        <strain evidence="1">CP14</strain>
    </source>
</reference>
<dbReference type="Proteomes" id="UP001153334">
    <property type="component" value="Unassembled WGS sequence"/>
</dbReference>
<evidence type="ECO:0000313" key="2">
    <source>
        <dbReference type="Proteomes" id="UP001153334"/>
    </source>
</evidence>
<gene>
    <name evidence="1" type="ORF">ONZ43_g5346</name>
</gene>